<dbReference type="EMBL" id="JAAGVY010000047">
    <property type="protein sequence ID" value="NEN25301.1"/>
    <property type="molecule type" value="Genomic_DNA"/>
</dbReference>
<dbReference type="Proteomes" id="UP000486602">
    <property type="component" value="Unassembled WGS sequence"/>
</dbReference>
<dbReference type="RefSeq" id="WP_163286759.1">
    <property type="nucleotide sequence ID" value="NZ_JAAGVY010000047.1"/>
</dbReference>
<name>A0A7K3WW78_9FLAO</name>
<keyword evidence="3" id="KW-1185">Reference proteome</keyword>
<organism evidence="2 3">
    <name type="scientific">Cryomorpha ignava</name>
    <dbReference type="NCBI Taxonomy" id="101383"/>
    <lineage>
        <taxon>Bacteria</taxon>
        <taxon>Pseudomonadati</taxon>
        <taxon>Bacteroidota</taxon>
        <taxon>Flavobacteriia</taxon>
        <taxon>Flavobacteriales</taxon>
        <taxon>Cryomorphaceae</taxon>
        <taxon>Cryomorpha</taxon>
    </lineage>
</organism>
<feature type="chain" id="PRO_5029595941" evidence="1">
    <location>
        <begin position="25"/>
        <end position="211"/>
    </location>
</feature>
<evidence type="ECO:0000313" key="2">
    <source>
        <dbReference type="EMBL" id="NEN25301.1"/>
    </source>
</evidence>
<reference evidence="2 3" key="1">
    <citation type="submission" date="2020-02" db="EMBL/GenBank/DDBJ databases">
        <title>Out from the shadows clarifying the taxonomy of the family Cryomorphaceae and related taxa by utilizing the GTDB taxonomic framework.</title>
        <authorList>
            <person name="Bowman J.P."/>
        </authorList>
    </citation>
    <scope>NUCLEOTIDE SEQUENCE [LARGE SCALE GENOMIC DNA]</scope>
    <source>
        <strain evidence="2 3">QSSC 1-22</strain>
    </source>
</reference>
<gene>
    <name evidence="2" type="ORF">G3O08_17530</name>
</gene>
<sequence length="211" mass="23662">MKKFNNLLLFATALLFLPFLQSCNDDDDNSGNDPATMTYPHTIAFSHFENIDFKMWTNGAEVNTTGLNFIDFVEDDEDDSFLVAEYYESSPGLTFTEDSVFSMAPDSTIEGHPYIISNDSVYTQIDGFFGSDTIVNVFIGLGSPSHLRLVQGFSQYCDTYTGELTIISCSSNLHQKFHTLESALDEFGITALEDIEEGDTLIVNNRYVHFQ</sequence>
<feature type="signal peptide" evidence="1">
    <location>
        <begin position="1"/>
        <end position="24"/>
    </location>
</feature>
<comment type="caution">
    <text evidence="2">The sequence shown here is derived from an EMBL/GenBank/DDBJ whole genome shotgun (WGS) entry which is preliminary data.</text>
</comment>
<accession>A0A7K3WW78</accession>
<proteinExistence type="predicted"/>
<evidence type="ECO:0000313" key="3">
    <source>
        <dbReference type="Proteomes" id="UP000486602"/>
    </source>
</evidence>
<evidence type="ECO:0000256" key="1">
    <source>
        <dbReference type="SAM" id="SignalP"/>
    </source>
</evidence>
<protein>
    <submittedName>
        <fullName evidence="2">Uncharacterized protein</fullName>
    </submittedName>
</protein>
<keyword evidence="1" id="KW-0732">Signal</keyword>
<dbReference type="PROSITE" id="PS51257">
    <property type="entry name" value="PROKAR_LIPOPROTEIN"/>
    <property type="match status" value="1"/>
</dbReference>
<dbReference type="AlphaFoldDB" id="A0A7K3WW78"/>